<protein>
    <submittedName>
        <fullName evidence="1">Uncharacterized protein</fullName>
    </submittedName>
</protein>
<proteinExistence type="predicted"/>
<dbReference type="EMBL" id="CM045770">
    <property type="protein sequence ID" value="KAI7992837.1"/>
    <property type="molecule type" value="Genomic_DNA"/>
</dbReference>
<sequence length="178" mass="20589">MSEASLVHTPLSLMEPRLQGITKMIGLYCFLWSEIILYMINPFYCFVGEEMMVDLKLPLKPNQMYSILLPIVVFLFFYIRRNNVYDLHHSILGLLFAVLITGVLTDAIKDAVGRPRPDFFWCCFPDGIPRYDDKWGNVICHGNPIDIKEGYKSFLSGHTSCKQHFLLICLNFYLNPNV</sequence>
<name>A0ACC0FXH6_9ERIC</name>
<keyword evidence="2" id="KW-1185">Reference proteome</keyword>
<accession>A0ACC0FXH6</accession>
<comment type="caution">
    <text evidence="1">The sequence shown here is derived from an EMBL/GenBank/DDBJ whole genome shotgun (WGS) entry which is preliminary data.</text>
</comment>
<evidence type="ECO:0000313" key="2">
    <source>
        <dbReference type="Proteomes" id="UP001060215"/>
    </source>
</evidence>
<organism evidence="1 2">
    <name type="scientific">Camellia lanceoleosa</name>
    <dbReference type="NCBI Taxonomy" id="1840588"/>
    <lineage>
        <taxon>Eukaryota</taxon>
        <taxon>Viridiplantae</taxon>
        <taxon>Streptophyta</taxon>
        <taxon>Embryophyta</taxon>
        <taxon>Tracheophyta</taxon>
        <taxon>Spermatophyta</taxon>
        <taxon>Magnoliopsida</taxon>
        <taxon>eudicotyledons</taxon>
        <taxon>Gunneridae</taxon>
        <taxon>Pentapetalae</taxon>
        <taxon>asterids</taxon>
        <taxon>Ericales</taxon>
        <taxon>Theaceae</taxon>
        <taxon>Camellia</taxon>
    </lineage>
</organism>
<dbReference type="Proteomes" id="UP001060215">
    <property type="component" value="Chromosome 13"/>
</dbReference>
<gene>
    <name evidence="1" type="ORF">LOK49_LG12G01413</name>
</gene>
<reference evidence="1 2" key="1">
    <citation type="journal article" date="2022" name="Plant J.">
        <title>Chromosome-level genome of Camellia lanceoleosa provides a valuable resource for understanding genome evolution and self-incompatibility.</title>
        <authorList>
            <person name="Gong W."/>
            <person name="Xiao S."/>
            <person name="Wang L."/>
            <person name="Liao Z."/>
            <person name="Chang Y."/>
            <person name="Mo W."/>
            <person name="Hu G."/>
            <person name="Li W."/>
            <person name="Zhao G."/>
            <person name="Zhu H."/>
            <person name="Hu X."/>
            <person name="Ji K."/>
            <person name="Xiang X."/>
            <person name="Song Q."/>
            <person name="Yuan D."/>
            <person name="Jin S."/>
            <person name="Zhang L."/>
        </authorList>
    </citation>
    <scope>NUCLEOTIDE SEQUENCE [LARGE SCALE GENOMIC DNA]</scope>
    <source>
        <strain evidence="1">SQ_2022a</strain>
    </source>
</reference>
<evidence type="ECO:0000313" key="1">
    <source>
        <dbReference type="EMBL" id="KAI7992837.1"/>
    </source>
</evidence>